<sequence>MSEFNFTGFISFEAAYAAPTATATAKIGELREDEMGGRWRYCKAGAAITNPLLGLGCYAQPADNTPSATAIGSMTLIVTDATCTADQYANGTILIGAAAAYRRFYHVRSNTASDGTYTTLTLYHPIRYAIAGTEWATIVPSPYSDVRHISAGAGLMSVVCMALQTVTSGYYFWGKTRGPAYGIVSSTVPGAASNDRAIVFQGTDGALIMADEAWNAGNSQQYAGYLLPRTGSTYGGGDQTFMLQLE</sequence>
<evidence type="ECO:0000313" key="1">
    <source>
        <dbReference type="EMBL" id="QJA63925.1"/>
    </source>
</evidence>
<organism evidence="1">
    <name type="scientific">viral metagenome</name>
    <dbReference type="NCBI Taxonomy" id="1070528"/>
    <lineage>
        <taxon>unclassified sequences</taxon>
        <taxon>metagenomes</taxon>
        <taxon>organismal metagenomes</taxon>
    </lineage>
</organism>
<reference evidence="1" key="1">
    <citation type="submission" date="2020-03" db="EMBL/GenBank/DDBJ databases">
        <title>The deep terrestrial virosphere.</title>
        <authorList>
            <person name="Holmfeldt K."/>
            <person name="Nilsson E."/>
            <person name="Simone D."/>
            <person name="Lopez-Fernandez M."/>
            <person name="Wu X."/>
            <person name="de Brujin I."/>
            <person name="Lundin D."/>
            <person name="Andersson A."/>
            <person name="Bertilsson S."/>
            <person name="Dopson M."/>
        </authorList>
    </citation>
    <scope>NUCLEOTIDE SEQUENCE</scope>
    <source>
        <strain evidence="1">MM415B00565</strain>
    </source>
</reference>
<accession>A0A6M3J3R8</accession>
<name>A0A6M3J3R8_9ZZZZ</name>
<protein>
    <submittedName>
        <fullName evidence="1">Uncharacterized protein</fullName>
    </submittedName>
</protein>
<dbReference type="AlphaFoldDB" id="A0A6M3J3R8"/>
<proteinExistence type="predicted"/>
<gene>
    <name evidence="1" type="ORF">MM415B00565_0009</name>
</gene>
<dbReference type="EMBL" id="MT141509">
    <property type="protein sequence ID" value="QJA63925.1"/>
    <property type="molecule type" value="Genomic_DNA"/>
</dbReference>